<protein>
    <submittedName>
        <fullName evidence="2">LLM class F420-dependent oxidoreductase</fullName>
    </submittedName>
</protein>
<dbReference type="EMBL" id="LQQA01000004">
    <property type="protein sequence ID" value="ORX18746.1"/>
    <property type="molecule type" value="Genomic_DNA"/>
</dbReference>
<dbReference type="Proteomes" id="UP000193964">
    <property type="component" value="Unassembled WGS sequence"/>
</dbReference>
<accession>A0A1X2FK03</accession>
<dbReference type="GO" id="GO:0016705">
    <property type="term" value="F:oxidoreductase activity, acting on paired donors, with incorporation or reduction of molecular oxygen"/>
    <property type="evidence" value="ECO:0007669"/>
    <property type="project" value="InterPro"/>
</dbReference>
<proteinExistence type="predicted"/>
<evidence type="ECO:0000313" key="2">
    <source>
        <dbReference type="EMBL" id="ORX18746.1"/>
    </source>
</evidence>
<dbReference type="NCBIfam" id="TIGR03564">
    <property type="entry name" value="F420_MSMEG_4879"/>
    <property type="match status" value="1"/>
</dbReference>
<gene>
    <name evidence="2" type="ORF">AWC31_12185</name>
</gene>
<sequence length="301" mass="31733">MHISRLVFPTGGLDTFVDDIVTCEQAGFHGAWVPQIFGWDALTALAMAGGRTTSLRLGTAVLPIYPTHPVVLAQSAMTTQAAAGGRFTLGLGTSHRFVVENVWGMDFDRPRHRMAEFLRIVVPAMAGDDVEFRGEELSATTLRPLELPGIEPPDIVLAAMGPAMLRLAGAHADGTVTWMTGVRTLTEHIVPTIAAATEHAQRPAPRMIAGLPVCVTDNPAAARDAARREFAAYSDVPSYRAMLDREGFTHAGDAALIGSADEVLDLIGGVAGAGATELCANIFGSPDERAATIEVLGRGLG</sequence>
<dbReference type="InterPro" id="IPR036661">
    <property type="entry name" value="Luciferase-like_sf"/>
</dbReference>
<dbReference type="RefSeq" id="WP_085141966.1">
    <property type="nucleotide sequence ID" value="NZ_JACKUA010000038.1"/>
</dbReference>
<feature type="domain" description="Luciferase-like" evidence="1">
    <location>
        <begin position="13"/>
        <end position="264"/>
    </location>
</feature>
<reference evidence="2 3" key="1">
    <citation type="submission" date="2016-01" db="EMBL/GenBank/DDBJ databases">
        <title>The new phylogeny of the genus Mycobacterium.</title>
        <authorList>
            <person name="Tarcisio F."/>
            <person name="Conor M."/>
            <person name="Antonella G."/>
            <person name="Elisabetta G."/>
            <person name="Giulia F.S."/>
            <person name="Sara T."/>
            <person name="Anna F."/>
            <person name="Clotilde B."/>
            <person name="Roberto B."/>
            <person name="Veronica D.S."/>
            <person name="Fabio R."/>
            <person name="Monica P."/>
            <person name="Olivier J."/>
            <person name="Enrico T."/>
            <person name="Nicola S."/>
        </authorList>
    </citation>
    <scope>NUCLEOTIDE SEQUENCE [LARGE SCALE GENOMIC DNA]</scope>
    <source>
        <strain evidence="2 3">ATCC 700010</strain>
    </source>
</reference>
<name>A0A1X2FK03_9MYCO</name>
<dbReference type="PANTHER" id="PTHR43244">
    <property type="match status" value="1"/>
</dbReference>
<evidence type="ECO:0000313" key="3">
    <source>
        <dbReference type="Proteomes" id="UP000193964"/>
    </source>
</evidence>
<dbReference type="CDD" id="cd01097">
    <property type="entry name" value="Tetrahydromethanopterin_reductase"/>
    <property type="match status" value="1"/>
</dbReference>
<dbReference type="InterPro" id="IPR050564">
    <property type="entry name" value="F420-G6PD/mer"/>
</dbReference>
<dbReference type="Pfam" id="PF00296">
    <property type="entry name" value="Bac_luciferase"/>
    <property type="match status" value="1"/>
</dbReference>
<dbReference type="SUPFAM" id="SSF51679">
    <property type="entry name" value="Bacterial luciferase-like"/>
    <property type="match status" value="1"/>
</dbReference>
<dbReference type="OrthoDB" id="7054907at2"/>
<dbReference type="InterPro" id="IPR011251">
    <property type="entry name" value="Luciferase-like_dom"/>
</dbReference>
<evidence type="ECO:0000259" key="1">
    <source>
        <dbReference type="Pfam" id="PF00296"/>
    </source>
</evidence>
<comment type="caution">
    <text evidence="2">The sequence shown here is derived from an EMBL/GenBank/DDBJ whole genome shotgun (WGS) entry which is preliminary data.</text>
</comment>
<dbReference type="InterPro" id="IPR019910">
    <property type="entry name" value="Lucif-like_OxRdtase_MSMEG_4879"/>
</dbReference>
<dbReference type="PANTHER" id="PTHR43244:SF2">
    <property type="entry name" value="CONSERVED HYPOTHETICAL ALANINE AND PROLINE-RICH PROTEIN"/>
    <property type="match status" value="1"/>
</dbReference>
<organism evidence="2 3">
    <name type="scientific">Mycolicibacterium wolinskyi</name>
    <dbReference type="NCBI Taxonomy" id="59750"/>
    <lineage>
        <taxon>Bacteria</taxon>
        <taxon>Bacillati</taxon>
        <taxon>Actinomycetota</taxon>
        <taxon>Actinomycetes</taxon>
        <taxon>Mycobacteriales</taxon>
        <taxon>Mycobacteriaceae</taxon>
        <taxon>Mycolicibacterium</taxon>
    </lineage>
</organism>
<dbReference type="AlphaFoldDB" id="A0A1X2FK03"/>
<dbReference type="Gene3D" id="3.20.20.30">
    <property type="entry name" value="Luciferase-like domain"/>
    <property type="match status" value="1"/>
</dbReference>